<dbReference type="InterPro" id="IPR049739">
    <property type="entry name" value="YraL-like"/>
</dbReference>
<proteinExistence type="predicted"/>
<dbReference type="PANTHER" id="PTHR37812">
    <property type="entry name" value="MU-LIKE PROPHAGE FLUMU PROTEIN C"/>
    <property type="match status" value="1"/>
</dbReference>
<dbReference type="InterPro" id="IPR052411">
    <property type="entry name" value="c-mor_Regulatory_Protein"/>
</dbReference>
<dbReference type="EMBL" id="CP000527">
    <property type="protein sequence ID" value="ABM28040.1"/>
    <property type="molecule type" value="Genomic_DNA"/>
</dbReference>
<dbReference type="AlphaFoldDB" id="A0A0H3A7L4"/>
<gene>
    <name evidence="2" type="ordered locus">Dvul_1020</name>
</gene>
<dbReference type="SUPFAM" id="SSF46689">
    <property type="entry name" value="Homeodomain-like"/>
    <property type="match status" value="1"/>
</dbReference>
<accession>A0A0H3A7L4</accession>
<sequence length="89" mass="10513">MMAYRNAAAVLPQHLLEEIQKHVDGAFLYIPRRQEQRRRWGENSPAREEMMRRDAAIVADYLEGERVGSLSERYHLSDKAIYRIIANRK</sequence>
<name>A0A0H3A7L4_NITV4</name>
<reference evidence="3" key="1">
    <citation type="journal article" date="2009" name="Environ. Microbiol.">
        <title>Contribution of mobile genetic elements to Desulfovibrio vulgaris genome plasticity.</title>
        <authorList>
            <person name="Walker C.B."/>
            <person name="Stolyar S."/>
            <person name="Chivian D."/>
            <person name="Pinel N."/>
            <person name="Gabster J.A."/>
            <person name="Dehal P.S."/>
            <person name="He Z."/>
            <person name="Yang Z.K."/>
            <person name="Yen H.C."/>
            <person name="Zhou J."/>
            <person name="Wall J.D."/>
            <person name="Hazen T.C."/>
            <person name="Arkin A.P."/>
            <person name="Stahl D.A."/>
        </authorList>
    </citation>
    <scope>NUCLEOTIDE SEQUENCE [LARGE SCALE GENOMIC DNA]</scope>
    <source>
        <strain evidence="3">DP4</strain>
    </source>
</reference>
<dbReference type="RefSeq" id="WP_011791990.1">
    <property type="nucleotide sequence ID" value="NC_008751.1"/>
</dbReference>
<evidence type="ECO:0000259" key="1">
    <source>
        <dbReference type="Pfam" id="PF08765"/>
    </source>
</evidence>
<feature type="domain" description="Mor transcription activator" evidence="1">
    <location>
        <begin position="8"/>
        <end position="87"/>
    </location>
</feature>
<dbReference type="KEGG" id="dvl:Dvul_1020"/>
<dbReference type="HOGENOM" id="CLU_159841_0_0_7"/>
<protein>
    <recommendedName>
        <fullName evidence="1">Mor transcription activator domain-containing protein</fullName>
    </recommendedName>
</protein>
<dbReference type="Gene3D" id="1.10.10.60">
    <property type="entry name" value="Homeodomain-like"/>
    <property type="match status" value="1"/>
</dbReference>
<dbReference type="Proteomes" id="UP000009173">
    <property type="component" value="Chromosome"/>
</dbReference>
<dbReference type="NCBIfam" id="NF040785">
    <property type="entry name" value="CD3324_fam"/>
    <property type="match status" value="1"/>
</dbReference>
<dbReference type="InterPro" id="IPR009057">
    <property type="entry name" value="Homeodomain-like_sf"/>
</dbReference>
<organism evidence="2 3">
    <name type="scientific">Nitratidesulfovibrio vulgaris (strain DP4)</name>
    <name type="common">Desulfovibrio vulgaris</name>
    <dbReference type="NCBI Taxonomy" id="391774"/>
    <lineage>
        <taxon>Bacteria</taxon>
        <taxon>Pseudomonadati</taxon>
        <taxon>Thermodesulfobacteriota</taxon>
        <taxon>Desulfovibrionia</taxon>
        <taxon>Desulfovibrionales</taxon>
        <taxon>Desulfovibrionaceae</taxon>
        <taxon>Nitratidesulfovibrio</taxon>
    </lineage>
</organism>
<dbReference type="PANTHER" id="PTHR37812:SF1">
    <property type="entry name" value="MU-LIKE PROPHAGE FLUMU PROTEIN C"/>
    <property type="match status" value="1"/>
</dbReference>
<evidence type="ECO:0000313" key="2">
    <source>
        <dbReference type="EMBL" id="ABM28040.1"/>
    </source>
</evidence>
<dbReference type="Pfam" id="PF08765">
    <property type="entry name" value="Mor"/>
    <property type="match status" value="1"/>
</dbReference>
<evidence type="ECO:0000313" key="3">
    <source>
        <dbReference type="Proteomes" id="UP000009173"/>
    </source>
</evidence>
<dbReference type="InterPro" id="IPR014875">
    <property type="entry name" value="Mor_transcription_activator"/>
</dbReference>